<reference evidence="8 9" key="1">
    <citation type="submission" date="2020-12" db="EMBL/GenBank/DDBJ databases">
        <title>YIM B01967 draft genome.</title>
        <authorList>
            <person name="Yan X."/>
        </authorList>
    </citation>
    <scope>NUCLEOTIDE SEQUENCE [LARGE SCALE GENOMIC DNA]</scope>
    <source>
        <strain evidence="8 9">YIM B01967</strain>
    </source>
</reference>
<feature type="transmembrane region" description="Helical" evidence="6">
    <location>
        <begin position="153"/>
        <end position="176"/>
    </location>
</feature>
<evidence type="ECO:0000313" key="9">
    <source>
        <dbReference type="Proteomes" id="UP000618943"/>
    </source>
</evidence>
<keyword evidence="3 6" id="KW-0812">Transmembrane</keyword>
<keyword evidence="2 6" id="KW-1003">Cell membrane</keyword>
<evidence type="ECO:0000256" key="4">
    <source>
        <dbReference type="ARBA" id="ARBA00022989"/>
    </source>
</evidence>
<keyword evidence="4 6" id="KW-1133">Transmembrane helix</keyword>
<feature type="domain" description="ABC3 transporter permease C-terminal" evidence="7">
    <location>
        <begin position="61"/>
        <end position="172"/>
    </location>
</feature>
<organism evidence="8 9">
    <name type="scientific">Viridibacillus soli</name>
    <dbReference type="NCBI Taxonomy" id="2798301"/>
    <lineage>
        <taxon>Bacteria</taxon>
        <taxon>Bacillati</taxon>
        <taxon>Bacillota</taxon>
        <taxon>Bacilli</taxon>
        <taxon>Bacillales</taxon>
        <taxon>Caryophanaceae</taxon>
        <taxon>Viridibacillus</taxon>
    </lineage>
</organism>
<comment type="subcellular location">
    <subcellularLocation>
        <location evidence="1 6">Cell membrane</location>
        <topology evidence="1 6">Multi-pass membrane protein</topology>
    </subcellularLocation>
</comment>
<comment type="caution">
    <text evidence="8">The sequence shown here is derived from an EMBL/GenBank/DDBJ whole genome shotgun (WGS) entry which is preliminary data.</text>
</comment>
<dbReference type="PANTHER" id="PTHR46795:SF3">
    <property type="entry name" value="ABC TRANSPORTER PERMEASE"/>
    <property type="match status" value="1"/>
</dbReference>
<comment type="similarity">
    <text evidence="6">Belongs to the ABC-4 integral membrane protein family.</text>
</comment>
<dbReference type="EMBL" id="JAEOAH010000021">
    <property type="protein sequence ID" value="MBK3495907.1"/>
    <property type="molecule type" value="Genomic_DNA"/>
</dbReference>
<gene>
    <name evidence="8" type="ORF">JFL43_13765</name>
</gene>
<dbReference type="Pfam" id="PF02687">
    <property type="entry name" value="FtsX"/>
    <property type="match status" value="2"/>
</dbReference>
<accession>A0ABS1H907</accession>
<feature type="transmembrane region" description="Helical" evidence="6">
    <location>
        <begin position="602"/>
        <end position="624"/>
    </location>
</feature>
<evidence type="ECO:0000256" key="1">
    <source>
        <dbReference type="ARBA" id="ARBA00004651"/>
    </source>
</evidence>
<feature type="transmembrane region" description="Helical" evidence="6">
    <location>
        <begin position="236"/>
        <end position="260"/>
    </location>
</feature>
<feature type="transmembrane region" description="Helical" evidence="6">
    <location>
        <begin position="197"/>
        <end position="216"/>
    </location>
</feature>
<dbReference type="InterPro" id="IPR027022">
    <property type="entry name" value="ABC_permease_BceB-typ"/>
</dbReference>
<feature type="domain" description="ABC3 transporter permease C-terminal" evidence="7">
    <location>
        <begin position="519"/>
        <end position="631"/>
    </location>
</feature>
<feature type="transmembrane region" description="Helical" evidence="6">
    <location>
        <begin position="513"/>
        <end position="534"/>
    </location>
</feature>
<feature type="transmembrane region" description="Helical" evidence="6">
    <location>
        <begin position="568"/>
        <end position="590"/>
    </location>
</feature>
<evidence type="ECO:0000256" key="5">
    <source>
        <dbReference type="ARBA" id="ARBA00023136"/>
    </source>
</evidence>
<protein>
    <submittedName>
        <fullName evidence="8">FtsX-like permease family protein</fullName>
    </submittedName>
</protein>
<evidence type="ECO:0000313" key="8">
    <source>
        <dbReference type="EMBL" id="MBK3495907.1"/>
    </source>
</evidence>
<dbReference type="PIRSF" id="PIRSF018968">
    <property type="entry name" value="ABC_permease_BceB"/>
    <property type="match status" value="1"/>
</dbReference>
<dbReference type="PANTHER" id="PTHR46795">
    <property type="entry name" value="ABC TRANSPORTER PERMEASE-RELATED-RELATED"/>
    <property type="match status" value="1"/>
</dbReference>
<dbReference type="RefSeq" id="WP_200749474.1">
    <property type="nucleotide sequence ID" value="NZ_JAEOAH010000021.1"/>
</dbReference>
<feature type="transmembrane region" description="Helical" evidence="6">
    <location>
        <begin position="290"/>
        <end position="311"/>
    </location>
</feature>
<dbReference type="Proteomes" id="UP000618943">
    <property type="component" value="Unassembled WGS sequence"/>
</dbReference>
<keyword evidence="6" id="KW-0813">Transport</keyword>
<feature type="transmembrane region" description="Helical" evidence="6">
    <location>
        <begin position="58"/>
        <end position="80"/>
    </location>
</feature>
<evidence type="ECO:0000259" key="7">
    <source>
        <dbReference type="Pfam" id="PF02687"/>
    </source>
</evidence>
<name>A0ABS1H907_9BACL</name>
<feature type="transmembrane region" description="Helical" evidence="6">
    <location>
        <begin position="101"/>
        <end position="126"/>
    </location>
</feature>
<dbReference type="InterPro" id="IPR003838">
    <property type="entry name" value="ABC3_permease_C"/>
</dbReference>
<evidence type="ECO:0000256" key="6">
    <source>
        <dbReference type="PIRNR" id="PIRNR018968"/>
    </source>
</evidence>
<proteinExistence type="inferred from homology"/>
<evidence type="ECO:0000256" key="3">
    <source>
        <dbReference type="ARBA" id="ARBA00022692"/>
    </source>
</evidence>
<dbReference type="InterPro" id="IPR052536">
    <property type="entry name" value="ABC-4_Integral_Memb_Prot"/>
</dbReference>
<sequence>MTLFSLARRNIARNFSQYFLYIASMVFSIVIYFTFVTLKYSDIVSKMTETSQKMGSLMSGAAVVLIFFVAIFIAYSNSFFMKKRKKEVALYALLGVRKRQIGLMLFFENLLLGVFSLVIGIFLGFLSSKLFVTILIRLMGYDVVAPFTLSTEAIINTAIVFFIIFFITSFQGYRLIYQFKLIDLFHASKKGEAAPKPSWIVAILGLLSIGTGYWLALQNLLTSEAWRILGMFTPLVILATVIIGTFLLFHSVTGFVLSLFKRREKWLWKGLHLMTISQLLYRVRGNARTLTVIAILSATTVTAGGAVYSLYYNINDSVKLADPNTFMYKQAANVDNDKVTSLLPATIYDENVSALFVTFEAKQLESAMSIDEDKRIYTVIDETTYNKLAKLQHKEELQLIDNKATIIDVDYHENLSPKYAGKTITAEKGTEITLKGYHDVPVLNFKAGMTLVVTNEHYKELEKQGEPVQFRAIGVDDATIDLSKGIASSLPDEAQFSSAPEDYQSGIEGMGSLLFIGSFLGLVFLAATGSIIYFKVLTEAEEDKSQYNMLYKMGVSAKEMRKTVASQVCVVFAVPLIIGLAHSAVALTAFSNLFSMDFTKPVIIWMLAYTTIYGIYYVLTVYSYNRIITQNNKNEG</sequence>
<keyword evidence="5 6" id="KW-0472">Membrane</keyword>
<keyword evidence="9" id="KW-1185">Reference proteome</keyword>
<feature type="transmembrane region" description="Helical" evidence="6">
    <location>
        <begin position="18"/>
        <end position="38"/>
    </location>
</feature>
<evidence type="ECO:0000256" key="2">
    <source>
        <dbReference type="ARBA" id="ARBA00022475"/>
    </source>
</evidence>